<feature type="transmembrane region" description="Helical" evidence="2">
    <location>
        <begin position="279"/>
        <end position="300"/>
    </location>
</feature>
<name>A0A022WHU1_TRIRU</name>
<dbReference type="InterPro" id="IPR034804">
    <property type="entry name" value="SQR/QFR_C/D"/>
</dbReference>
<dbReference type="PANTHER" id="PTHR38409:SF1">
    <property type="entry name" value="MITOCHONDRIAL ADAPTER PROTEIN MCP1"/>
    <property type="match status" value="1"/>
</dbReference>
<protein>
    <recommendedName>
        <fullName evidence="3">Mitochondrial adapter protein MCP1 transmembrane domain-containing protein</fullName>
    </recommendedName>
</protein>
<feature type="region of interest" description="Disordered" evidence="1">
    <location>
        <begin position="1"/>
        <end position="47"/>
    </location>
</feature>
<keyword evidence="2" id="KW-1133">Transmembrane helix</keyword>
<evidence type="ECO:0000256" key="2">
    <source>
        <dbReference type="SAM" id="Phobius"/>
    </source>
</evidence>
<evidence type="ECO:0000313" key="4">
    <source>
        <dbReference type="EMBL" id="EZF57651.1"/>
    </source>
</evidence>
<gene>
    <name evidence="4" type="ORF">H103_00072</name>
</gene>
<dbReference type="GO" id="GO:0005741">
    <property type="term" value="C:mitochondrial outer membrane"/>
    <property type="evidence" value="ECO:0007669"/>
    <property type="project" value="TreeGrafter"/>
</dbReference>
<dbReference type="InterPro" id="IPR012472">
    <property type="entry name" value="MCP1_TM"/>
</dbReference>
<sequence length="332" mass="35864">MSQQQLYLQEIDPSPLDEMDGDIDLEAADGSSKASRGPSGGHDLPSRPKLGLSGHSWDYWLSAVQKYSTYPPTVFLGLHFTNTALIPLATRSVSESETFLLLTRPIYQAPGLEPLIVYLPILAHVTSGVILRYLRQSRRARQFGAETREQRKAIKSTGRPASVQAMLGYAMIPLIGSHILANRLVPLYVDGGSSGVGLGYVAHGIARSPWLMGAWYAALTGIGVWHFVGGWAWWFGWREVLVTKRAAPSHGSSASGANGGYLGSQKGTELYQRKQRRRWIVNGTSLVGTALWLAGGLGIIGTGGLGVGWEAKGWDALYSQVPLLGGLLVPDK</sequence>
<feature type="transmembrane region" description="Helical" evidence="2">
    <location>
        <begin position="214"/>
        <end position="235"/>
    </location>
</feature>
<dbReference type="GO" id="GO:0007005">
    <property type="term" value="P:mitochondrion organization"/>
    <property type="evidence" value="ECO:0007669"/>
    <property type="project" value="TreeGrafter"/>
</dbReference>
<keyword evidence="2" id="KW-0472">Membrane</keyword>
<dbReference type="SUPFAM" id="SSF81343">
    <property type="entry name" value="Fumarate reductase respiratory complex transmembrane subunits"/>
    <property type="match status" value="1"/>
</dbReference>
<feature type="compositionally biased region" description="Acidic residues" evidence="1">
    <location>
        <begin position="15"/>
        <end position="27"/>
    </location>
</feature>
<evidence type="ECO:0000259" key="3">
    <source>
        <dbReference type="Pfam" id="PF07950"/>
    </source>
</evidence>
<feature type="transmembrane region" description="Helical" evidence="2">
    <location>
        <begin position="161"/>
        <end position="181"/>
    </location>
</feature>
<keyword evidence="2" id="KW-0812">Transmembrane</keyword>
<dbReference type="Proteomes" id="UP000023758">
    <property type="component" value="Unassembled WGS sequence"/>
</dbReference>
<accession>A0A022WHU1</accession>
<dbReference type="PANTHER" id="PTHR38409">
    <property type="entry name" value="MDM10-COMPLEMENTING PROTEIN 1"/>
    <property type="match status" value="1"/>
</dbReference>
<dbReference type="Pfam" id="PF07950">
    <property type="entry name" value="MCP1_TM"/>
    <property type="match status" value="1"/>
</dbReference>
<dbReference type="EMBL" id="KK207679">
    <property type="protein sequence ID" value="EZF57651.1"/>
    <property type="molecule type" value="Genomic_DNA"/>
</dbReference>
<dbReference type="InterPro" id="IPR039960">
    <property type="entry name" value="MCP1"/>
</dbReference>
<proteinExistence type="predicted"/>
<evidence type="ECO:0000256" key="1">
    <source>
        <dbReference type="SAM" id="MobiDB-lite"/>
    </source>
</evidence>
<reference evidence="4" key="1">
    <citation type="submission" date="2014-02" db="EMBL/GenBank/DDBJ databases">
        <title>The Genome Sequence of Trichophyton rubrum (morphotype fischeri) CBS 288.86.</title>
        <authorList>
            <consortium name="The Broad Institute Genomics Platform"/>
            <person name="Cuomo C.A."/>
            <person name="White T.C."/>
            <person name="Graser Y."/>
            <person name="Martinez-Rossi N."/>
            <person name="Heitman J."/>
            <person name="Young S.K."/>
            <person name="Zeng Q."/>
            <person name="Gargeya S."/>
            <person name="Abouelleil A."/>
            <person name="Alvarado L."/>
            <person name="Chapman S.B."/>
            <person name="Gainer-Dewar J."/>
            <person name="Goldberg J."/>
            <person name="Griggs A."/>
            <person name="Gujja S."/>
            <person name="Hansen M."/>
            <person name="Howarth C."/>
            <person name="Imamovic A."/>
            <person name="Larimer J."/>
            <person name="Martinez D."/>
            <person name="Murphy C."/>
            <person name="Pearson M.D."/>
            <person name="Persinoti G."/>
            <person name="Poon T."/>
            <person name="Priest M."/>
            <person name="Roberts A.D."/>
            <person name="Saif S."/>
            <person name="Shea T.D."/>
            <person name="Sykes S.N."/>
            <person name="Wortman J."/>
            <person name="Nusbaum C."/>
            <person name="Birren B."/>
        </authorList>
    </citation>
    <scope>NUCLEOTIDE SEQUENCE [LARGE SCALE GENOMIC DNA]</scope>
    <source>
        <strain evidence="4">CBS 288.86</strain>
    </source>
</reference>
<feature type="transmembrane region" description="Helical" evidence="2">
    <location>
        <begin position="115"/>
        <end position="134"/>
    </location>
</feature>
<organism evidence="4">
    <name type="scientific">Trichophyton rubrum CBS 288.86</name>
    <dbReference type="NCBI Taxonomy" id="1215330"/>
    <lineage>
        <taxon>Eukaryota</taxon>
        <taxon>Fungi</taxon>
        <taxon>Dikarya</taxon>
        <taxon>Ascomycota</taxon>
        <taxon>Pezizomycotina</taxon>
        <taxon>Eurotiomycetes</taxon>
        <taxon>Eurotiomycetidae</taxon>
        <taxon>Onygenales</taxon>
        <taxon>Arthrodermataceae</taxon>
        <taxon>Trichophyton</taxon>
    </lineage>
</organism>
<dbReference type="AlphaFoldDB" id="A0A022WHU1"/>
<dbReference type="HOGENOM" id="CLU_060790_0_0_1"/>
<dbReference type="GO" id="GO:0055088">
    <property type="term" value="P:lipid homeostasis"/>
    <property type="evidence" value="ECO:0007669"/>
    <property type="project" value="InterPro"/>
</dbReference>
<dbReference type="OrthoDB" id="10259513at2759"/>
<feature type="domain" description="Mitochondrial adapter protein MCP1 transmembrane" evidence="3">
    <location>
        <begin position="173"/>
        <end position="304"/>
    </location>
</feature>